<gene>
    <name evidence="5" type="ORF">HY834_13535</name>
</gene>
<keyword evidence="2" id="KW-0472">Membrane</keyword>
<dbReference type="SUPFAM" id="SSF54427">
    <property type="entry name" value="NTF2-like"/>
    <property type="match status" value="1"/>
</dbReference>
<feature type="compositionally biased region" description="Low complexity" evidence="1">
    <location>
        <begin position="157"/>
        <end position="169"/>
    </location>
</feature>
<evidence type="ECO:0000313" key="6">
    <source>
        <dbReference type="Proteomes" id="UP000782610"/>
    </source>
</evidence>
<feature type="region of interest" description="Disordered" evidence="1">
    <location>
        <begin position="146"/>
        <end position="178"/>
    </location>
</feature>
<evidence type="ECO:0000259" key="4">
    <source>
        <dbReference type="SMART" id="SM00978"/>
    </source>
</evidence>
<dbReference type="PANTHER" id="PTHR41542:SF1">
    <property type="entry name" value="BLL5807 PROTEIN"/>
    <property type="match status" value="1"/>
</dbReference>
<feature type="transmembrane region" description="Helical" evidence="2">
    <location>
        <begin position="112"/>
        <end position="133"/>
    </location>
</feature>
<evidence type="ECO:0000256" key="1">
    <source>
        <dbReference type="SAM" id="MobiDB-lite"/>
    </source>
</evidence>
<sequence length="313" mass="33637">MFASRGFRLSAVLATLVMAFSLVAVDTAEARSGGSFGSRGTRTYQSVPATPTSPGVTAPVQRSMTSTTARQAGTTATAPRSGWFGGFGGWMLGGLLFSGLFGLMFGAGFGGFGGFISLIFQVILISLVVSWLFRRRRPAMAGAGYGSPYEARQDWQPSGGRPSGSAGPRTQASARAGARDELGLGDRDVRAFEGRLSELQNAYAREDFDGLRRITTPEMMSYLTEELATNARDGVRNEVYDVRLLSGDIAEAWREGSDEYATVPLRYESRDITREVATGKIVKGEDGVVARTEIWTFVRHSGGPWLVSAIQQA</sequence>
<feature type="signal peptide" evidence="3">
    <location>
        <begin position="1"/>
        <end position="24"/>
    </location>
</feature>
<dbReference type="SMART" id="SM00978">
    <property type="entry name" value="Tim44"/>
    <property type="match status" value="1"/>
</dbReference>
<dbReference type="PANTHER" id="PTHR41542">
    <property type="entry name" value="BLL5807 PROTEIN"/>
    <property type="match status" value="1"/>
</dbReference>
<evidence type="ECO:0000256" key="2">
    <source>
        <dbReference type="SAM" id="Phobius"/>
    </source>
</evidence>
<dbReference type="InterPro" id="IPR032710">
    <property type="entry name" value="NTF2-like_dom_sf"/>
</dbReference>
<reference evidence="5" key="1">
    <citation type="submission" date="2020-07" db="EMBL/GenBank/DDBJ databases">
        <title>Huge and variable diversity of episymbiotic CPR bacteria and DPANN archaea in groundwater ecosystems.</title>
        <authorList>
            <person name="He C.Y."/>
            <person name="Keren R."/>
            <person name="Whittaker M."/>
            <person name="Farag I.F."/>
            <person name="Doudna J."/>
            <person name="Cate J.H.D."/>
            <person name="Banfield J.F."/>
        </authorList>
    </citation>
    <scope>NUCLEOTIDE SEQUENCE</scope>
    <source>
        <strain evidence="5">NC_groundwater_1586_Pr3_B-0.1um_66_15</strain>
    </source>
</reference>
<keyword evidence="2" id="KW-1133">Transmembrane helix</keyword>
<evidence type="ECO:0000256" key="3">
    <source>
        <dbReference type="SAM" id="SignalP"/>
    </source>
</evidence>
<feature type="transmembrane region" description="Helical" evidence="2">
    <location>
        <begin position="83"/>
        <end position="105"/>
    </location>
</feature>
<feature type="region of interest" description="Disordered" evidence="1">
    <location>
        <begin position="31"/>
        <end position="62"/>
    </location>
</feature>
<feature type="chain" id="PRO_5037619408" evidence="3">
    <location>
        <begin position="25"/>
        <end position="313"/>
    </location>
</feature>
<dbReference type="EMBL" id="JACRAF010000038">
    <property type="protein sequence ID" value="MBI4922763.1"/>
    <property type="molecule type" value="Genomic_DNA"/>
</dbReference>
<organism evidence="5 6">
    <name type="scientific">Devosia nanyangense</name>
    <dbReference type="NCBI Taxonomy" id="1228055"/>
    <lineage>
        <taxon>Bacteria</taxon>
        <taxon>Pseudomonadati</taxon>
        <taxon>Pseudomonadota</taxon>
        <taxon>Alphaproteobacteria</taxon>
        <taxon>Hyphomicrobiales</taxon>
        <taxon>Devosiaceae</taxon>
        <taxon>Devosia</taxon>
    </lineage>
</organism>
<dbReference type="AlphaFoldDB" id="A0A933NZI3"/>
<protein>
    <submittedName>
        <fullName evidence="5">TIM44-like domain-containing protein</fullName>
    </submittedName>
</protein>
<name>A0A933NZI3_9HYPH</name>
<dbReference type="Gene3D" id="3.10.450.240">
    <property type="match status" value="1"/>
</dbReference>
<feature type="domain" description="Tim44-like" evidence="4">
    <location>
        <begin position="169"/>
        <end position="312"/>
    </location>
</feature>
<evidence type="ECO:0000313" key="5">
    <source>
        <dbReference type="EMBL" id="MBI4922763.1"/>
    </source>
</evidence>
<dbReference type="Pfam" id="PF04280">
    <property type="entry name" value="Tim44"/>
    <property type="match status" value="1"/>
</dbReference>
<accession>A0A933NZI3</accession>
<feature type="compositionally biased region" description="Polar residues" evidence="1">
    <location>
        <begin position="44"/>
        <end position="62"/>
    </location>
</feature>
<dbReference type="Proteomes" id="UP000782610">
    <property type="component" value="Unassembled WGS sequence"/>
</dbReference>
<dbReference type="InterPro" id="IPR007379">
    <property type="entry name" value="Tim44-like_dom"/>
</dbReference>
<keyword evidence="2" id="KW-0812">Transmembrane</keyword>
<proteinExistence type="predicted"/>
<comment type="caution">
    <text evidence="5">The sequence shown here is derived from an EMBL/GenBank/DDBJ whole genome shotgun (WGS) entry which is preliminary data.</text>
</comment>
<keyword evidence="3" id="KW-0732">Signal</keyword>